<dbReference type="SUPFAM" id="SSF53067">
    <property type="entry name" value="Actin-like ATPase domain"/>
    <property type="match status" value="2"/>
</dbReference>
<dbReference type="AlphaFoldDB" id="A0AA88Y7I0"/>
<evidence type="ECO:0000256" key="3">
    <source>
        <dbReference type="ARBA" id="ARBA00022840"/>
    </source>
</evidence>
<dbReference type="Proteomes" id="UP001186944">
    <property type="component" value="Unassembled WGS sequence"/>
</dbReference>
<dbReference type="GO" id="GO:0140662">
    <property type="term" value="F:ATP-dependent protein folding chaperone"/>
    <property type="evidence" value="ECO:0007669"/>
    <property type="project" value="InterPro"/>
</dbReference>
<evidence type="ECO:0000313" key="6">
    <source>
        <dbReference type="Proteomes" id="UP001186944"/>
    </source>
</evidence>
<dbReference type="CDD" id="cd10229">
    <property type="entry name" value="ASKHA_NBD_HSP70_HSPA12"/>
    <property type="match status" value="1"/>
</dbReference>
<dbReference type="InterPro" id="IPR043129">
    <property type="entry name" value="ATPase_NBD"/>
</dbReference>
<protein>
    <recommendedName>
        <fullName evidence="7">Heat shock 70 kDa protein 12B</fullName>
    </recommendedName>
</protein>
<keyword evidence="2" id="KW-0547">Nucleotide-binding</keyword>
<dbReference type="GO" id="GO:0005524">
    <property type="term" value="F:ATP binding"/>
    <property type="evidence" value="ECO:0007669"/>
    <property type="project" value="UniProtKB-KW"/>
</dbReference>
<evidence type="ECO:0008006" key="7">
    <source>
        <dbReference type="Google" id="ProtNLM"/>
    </source>
</evidence>
<name>A0AA88Y7I0_PINIB</name>
<organism evidence="5 6">
    <name type="scientific">Pinctada imbricata</name>
    <name type="common">Atlantic pearl-oyster</name>
    <name type="synonym">Pinctada martensii</name>
    <dbReference type="NCBI Taxonomy" id="66713"/>
    <lineage>
        <taxon>Eukaryota</taxon>
        <taxon>Metazoa</taxon>
        <taxon>Spiralia</taxon>
        <taxon>Lophotrochozoa</taxon>
        <taxon>Mollusca</taxon>
        <taxon>Bivalvia</taxon>
        <taxon>Autobranchia</taxon>
        <taxon>Pteriomorphia</taxon>
        <taxon>Pterioida</taxon>
        <taxon>Pterioidea</taxon>
        <taxon>Pteriidae</taxon>
        <taxon>Pinctada</taxon>
    </lineage>
</organism>
<comment type="caution">
    <text evidence="5">The sequence shown here is derived from an EMBL/GenBank/DDBJ whole genome shotgun (WGS) entry which is preliminary data.</text>
</comment>
<feature type="region of interest" description="Disordered" evidence="4">
    <location>
        <begin position="1"/>
        <end position="47"/>
    </location>
</feature>
<gene>
    <name evidence="5" type="ORF">FSP39_003542</name>
</gene>
<comment type="similarity">
    <text evidence="1">Belongs to the heat shock protein 70 family.</text>
</comment>
<evidence type="ECO:0000256" key="1">
    <source>
        <dbReference type="ARBA" id="ARBA00007381"/>
    </source>
</evidence>
<sequence>MLVSRRGGQSERKGEEGVGGGGEGREGGKGRKGREEGGKCRRGRMPKKPTKYDKLLVAAIDFGTTYSGYAFSFKHEFENDPLKVSANTWTAGSRSLVSLKTPTTVLFEPCGKFFSFGYEAEDKYSELAEEDEHEGWYYFRRFKMTLFDKKTFQRRLKLKDINNKEMEALKVFSSAIGYLKKHLMKTLNNRATGVQDSDIHWVLTVPAIWNDSAKQFMREAAEQAGIDHEQLSIALEPEAASLYCMHIPVEKASGDQDHAFGAFSAGSKYLVLDCGGGTVDITVHEVQKDKTLKELDKASGGAWGGTMVDESYKQMLIKIVGSEVMTEFQTKATSDFVDMFREFETKKRTIKHDTNTKITIKIPISLVEKFQEIYDEDIKDVIDQTKFAGKLSWVGDKCRMTADIMKNLFIMTAEYILEHVKDLMQHKECKGLDKIVMVGGFSESPILQHLIRSTFEEQGMRIIIPPESGLAVLKGAVIFGHSPKTVKTRIAKFTYGLASSLPFDPNVHPESKKRMFGKEARCMDIFSKHVTKGSSMNIEEFQSEESYSVVTADQTAMTLKVYTSPEENPKFVTDEGCELLGRIEVDMSDLTGGKDRKVICKMSFAGTELEVEAEEVNTKKITRVKLNFLL</sequence>
<proteinExistence type="inferred from homology"/>
<evidence type="ECO:0000256" key="2">
    <source>
        <dbReference type="ARBA" id="ARBA00022741"/>
    </source>
</evidence>
<dbReference type="PANTHER" id="PTHR14187">
    <property type="entry name" value="ALPHA KINASE/ELONGATION FACTOR 2 KINASE"/>
    <property type="match status" value="1"/>
</dbReference>
<dbReference type="PANTHER" id="PTHR14187:SF5">
    <property type="entry name" value="HEAT SHOCK 70 KDA PROTEIN 12A"/>
    <property type="match status" value="1"/>
</dbReference>
<dbReference type="InterPro" id="IPR013126">
    <property type="entry name" value="Hsp_70_fam"/>
</dbReference>
<dbReference type="EMBL" id="VSWD01000006">
    <property type="protein sequence ID" value="KAK3099377.1"/>
    <property type="molecule type" value="Genomic_DNA"/>
</dbReference>
<keyword evidence="3" id="KW-0067">ATP-binding</keyword>
<feature type="compositionally biased region" description="Basic and acidic residues" evidence="4">
    <location>
        <begin position="23"/>
        <end position="39"/>
    </location>
</feature>
<dbReference type="Gene3D" id="3.30.420.40">
    <property type="match status" value="2"/>
</dbReference>
<accession>A0AA88Y7I0</accession>
<evidence type="ECO:0000256" key="4">
    <source>
        <dbReference type="SAM" id="MobiDB-lite"/>
    </source>
</evidence>
<reference evidence="5" key="1">
    <citation type="submission" date="2019-08" db="EMBL/GenBank/DDBJ databases">
        <title>The improved chromosome-level genome for the pearl oyster Pinctada fucata martensii using PacBio sequencing and Hi-C.</title>
        <authorList>
            <person name="Zheng Z."/>
        </authorList>
    </citation>
    <scope>NUCLEOTIDE SEQUENCE</scope>
    <source>
        <strain evidence="5">ZZ-2019</strain>
        <tissue evidence="5">Adductor muscle</tissue>
    </source>
</reference>
<keyword evidence="6" id="KW-1185">Reference proteome</keyword>
<dbReference type="Pfam" id="PF00012">
    <property type="entry name" value="HSP70"/>
    <property type="match status" value="1"/>
</dbReference>
<evidence type="ECO:0000313" key="5">
    <source>
        <dbReference type="EMBL" id="KAK3099377.1"/>
    </source>
</evidence>